<evidence type="ECO:0000256" key="1">
    <source>
        <dbReference type="ARBA" id="ARBA00004498"/>
    </source>
</evidence>
<comment type="function">
    <text evidence="14">Component of the zona pellucida, an extracellular matrix surrounding oocytes which mediates sperm binding, induction of the acrosome reaction and prevents post-fertilization polyspermy. The zona pellucida is composed of 3 to 4 glycoproteins, ZP1, ZP2, ZP3, and ZP4. ZP3 is essential for sperm binding and zona matrix formation.</text>
</comment>
<comment type="caution">
    <text evidence="17">The sequence shown here is derived from an EMBL/GenBank/DDBJ whole genome shotgun (WGS) entry which is preliminary data.</text>
</comment>
<keyword evidence="4 14" id="KW-1003">Cell membrane</keyword>
<dbReference type="SMART" id="SM00241">
    <property type="entry name" value="ZP"/>
    <property type="match status" value="1"/>
</dbReference>
<keyword evidence="5 14" id="KW-0964">Secreted</keyword>
<evidence type="ECO:0000256" key="13">
    <source>
        <dbReference type="ARBA" id="ARBA00023180"/>
    </source>
</evidence>
<comment type="PTM">
    <text evidence="14">Proteolytically cleaved before the transmembrane segment to yield the secreted ectodomain incorporated in the zona pellucida.</text>
</comment>
<evidence type="ECO:0000256" key="2">
    <source>
        <dbReference type="ARBA" id="ARBA00006735"/>
    </source>
</evidence>
<keyword evidence="7 14" id="KW-0165">Cleavage on pair of basic residues</keyword>
<dbReference type="GO" id="GO:0035804">
    <property type="term" value="F:structural constituent of egg coat"/>
    <property type="evidence" value="ECO:0007669"/>
    <property type="project" value="UniProtKB-UniRule"/>
</dbReference>
<dbReference type="InterPro" id="IPR048290">
    <property type="entry name" value="ZP_chr"/>
</dbReference>
<evidence type="ECO:0000313" key="18">
    <source>
        <dbReference type="Proteomes" id="UP000823561"/>
    </source>
</evidence>
<evidence type="ECO:0000259" key="16">
    <source>
        <dbReference type="PROSITE" id="PS51034"/>
    </source>
</evidence>
<dbReference type="Gene3D" id="2.60.40.3210">
    <property type="entry name" value="Zona pellucida, ZP-N domain"/>
    <property type="match status" value="1"/>
</dbReference>
<keyword evidence="18" id="KW-1185">Reference proteome</keyword>
<comment type="similarity">
    <text evidence="2 14">Belongs to the ZP domain family. ZPC subfamily.</text>
</comment>
<keyword evidence="11" id="KW-0472">Membrane</keyword>
<dbReference type="PROSITE" id="PS51034">
    <property type="entry name" value="ZP_2"/>
    <property type="match status" value="1"/>
</dbReference>
<evidence type="ECO:0000256" key="10">
    <source>
        <dbReference type="ARBA" id="ARBA00022989"/>
    </source>
</evidence>
<dbReference type="FunFam" id="2.60.40.4100:FF:000002">
    <property type="entry name" value="Zona pellucida sperm-binding protein 3"/>
    <property type="match status" value="1"/>
</dbReference>
<dbReference type="InterPro" id="IPR001507">
    <property type="entry name" value="ZP_dom"/>
</dbReference>
<feature type="chain" id="PRO_5043085327" description="Zona pellucida sperm-binding protein 3" evidence="14">
    <location>
        <begin position="23"/>
        <end position="479"/>
    </location>
</feature>
<dbReference type="GO" id="GO:0032190">
    <property type="term" value="F:acrosin binding"/>
    <property type="evidence" value="ECO:0007669"/>
    <property type="project" value="TreeGrafter"/>
</dbReference>
<evidence type="ECO:0000256" key="6">
    <source>
        <dbReference type="ARBA" id="ARBA00022530"/>
    </source>
</evidence>
<dbReference type="Gene3D" id="2.60.40.4100">
    <property type="entry name" value="Zona pellucida, ZP-C domain"/>
    <property type="match status" value="1"/>
</dbReference>
<protein>
    <recommendedName>
        <fullName evidence="3 14">Zona pellucida sperm-binding protein 3</fullName>
    </recommendedName>
</protein>
<dbReference type="PRINTS" id="PR00023">
    <property type="entry name" value="ZPELLUCIDA"/>
</dbReference>
<evidence type="ECO:0000256" key="5">
    <source>
        <dbReference type="ARBA" id="ARBA00022525"/>
    </source>
</evidence>
<feature type="domain" description="ZP" evidence="16">
    <location>
        <begin position="199"/>
        <end position="459"/>
    </location>
</feature>
<dbReference type="GO" id="GO:0035805">
    <property type="term" value="C:egg coat"/>
    <property type="evidence" value="ECO:0007669"/>
    <property type="project" value="UniProtKB-SubCell"/>
</dbReference>
<evidence type="ECO:0000256" key="11">
    <source>
        <dbReference type="ARBA" id="ARBA00023136"/>
    </source>
</evidence>
<accession>A0AAV6FGD9</accession>
<evidence type="ECO:0000256" key="9">
    <source>
        <dbReference type="ARBA" id="ARBA00022729"/>
    </source>
</evidence>
<dbReference type="PANTHER" id="PTHR11576:SF2">
    <property type="entry name" value="ZONA PELLUCIDA SPERM-BINDING PROTEIN 3"/>
    <property type="match status" value="1"/>
</dbReference>
<keyword evidence="9 14" id="KW-0732">Signal</keyword>
<dbReference type="AlphaFoldDB" id="A0AAV6FGD9"/>
<dbReference type="InterPro" id="IPR055356">
    <property type="entry name" value="ZP-N"/>
</dbReference>
<keyword evidence="13" id="KW-0325">Glycoprotein</keyword>
<dbReference type="Proteomes" id="UP000823561">
    <property type="component" value="Chromosome 23"/>
</dbReference>
<feature type="signal peptide" evidence="14">
    <location>
        <begin position="1"/>
        <end position="22"/>
    </location>
</feature>
<evidence type="ECO:0000256" key="15">
    <source>
        <dbReference type="SAM" id="MobiDB-lite"/>
    </source>
</evidence>
<gene>
    <name evidence="17" type="ORF">AALO_G00287780</name>
</gene>
<sequence length="479" mass="53134">MAVQTFPNVCVVFVSLGLVCSAQQWNMPLLLRGLNDKPPTMSEPGQVMLETNKLEANGPVQNLSLLSPEPQRLRTDMVQSAKPAQLLPRGYQPVLFQPETMRRAQGSNTLEPEKPAVAQGPLAPLGTSKPVKQREHSRPQRPVIEPSPDSVKREMVGTSRDPQSFAFRNPSQGPVNVVSQKAPSFEIREPELIQTVAVECRESSVEVQVHRDLLWNGQLIEPTDLTMGGCNAVGYDEQARVLFFESALQRCGSKVTITKDKLIYTFTLVYNPSPLPGTSIVRTNEAAVAVECIYPRKHNVSSSALKPTWMPYASTKEIEEVLIFSLHLMTDDWQFERPSSIYFLGDVMNVEASVLQAHHEPLRVFTDSCVATIGPDINALPRYSFIDNHGCFTDAWGTGSNSQYMQRIQNNNLRFQLGAFRFHQQDTNSIYITCHLKATLASTPTDSAHKGCSFSAERNSWLSADDGMRCAAAVTRAAL</sequence>
<name>A0AAV6FGD9_9TELE</name>
<comment type="subcellular location">
    <subcellularLocation>
        <location evidence="1">Secreted</location>
        <location evidence="1">Extracellular space</location>
        <location evidence="1">Extracellular matrix</location>
    </subcellularLocation>
    <subcellularLocation>
        <location evidence="14">Zona pellucida</location>
    </subcellularLocation>
    <subcellularLocation>
        <location evidence="14">Cell membrane</location>
        <topology evidence="14">Single-pass type I membrane protein</topology>
    </subcellularLocation>
</comment>
<organism evidence="17 18">
    <name type="scientific">Alosa alosa</name>
    <name type="common">allis shad</name>
    <dbReference type="NCBI Taxonomy" id="278164"/>
    <lineage>
        <taxon>Eukaryota</taxon>
        <taxon>Metazoa</taxon>
        <taxon>Chordata</taxon>
        <taxon>Craniata</taxon>
        <taxon>Vertebrata</taxon>
        <taxon>Euteleostomi</taxon>
        <taxon>Actinopterygii</taxon>
        <taxon>Neopterygii</taxon>
        <taxon>Teleostei</taxon>
        <taxon>Clupei</taxon>
        <taxon>Clupeiformes</taxon>
        <taxon>Clupeoidei</taxon>
        <taxon>Clupeidae</taxon>
        <taxon>Alosa</taxon>
    </lineage>
</organism>
<dbReference type="Pfam" id="PF23344">
    <property type="entry name" value="ZP-N"/>
    <property type="match status" value="1"/>
</dbReference>
<dbReference type="GO" id="GO:0035803">
    <property type="term" value="P:egg coat formation"/>
    <property type="evidence" value="ECO:0007669"/>
    <property type="project" value="UniProtKB-UniRule"/>
</dbReference>
<dbReference type="InterPro" id="IPR055355">
    <property type="entry name" value="ZP-C"/>
</dbReference>
<dbReference type="GO" id="GO:2000344">
    <property type="term" value="P:positive regulation of acrosome reaction"/>
    <property type="evidence" value="ECO:0007669"/>
    <property type="project" value="UniProtKB-UniRule"/>
</dbReference>
<reference evidence="17" key="1">
    <citation type="submission" date="2020-10" db="EMBL/GenBank/DDBJ databases">
        <title>Chromosome-scale genome assembly of the Allis shad, Alosa alosa.</title>
        <authorList>
            <person name="Margot Z."/>
            <person name="Christophe K."/>
            <person name="Cabau C."/>
            <person name="Louis A."/>
            <person name="Berthelot C."/>
            <person name="Parey E."/>
            <person name="Roest Crollius H."/>
            <person name="Montfort J."/>
            <person name="Robinson-Rechavi M."/>
            <person name="Bucao C."/>
            <person name="Bouchez O."/>
            <person name="Gislard M."/>
            <person name="Lluch J."/>
            <person name="Milhes M."/>
            <person name="Lampietro C."/>
            <person name="Lopez Roques C."/>
            <person name="Donnadieu C."/>
            <person name="Braasch I."/>
            <person name="Desvignes T."/>
            <person name="Postlethwait J."/>
            <person name="Bobe J."/>
            <person name="Guiguen Y."/>
        </authorList>
    </citation>
    <scope>NUCLEOTIDE SEQUENCE</scope>
    <source>
        <strain evidence="17">M-15738</strain>
        <tissue evidence="17">Blood</tissue>
    </source>
</reference>
<dbReference type="EMBL" id="JADWDJ010000023">
    <property type="protein sequence ID" value="KAG5261735.1"/>
    <property type="molecule type" value="Genomic_DNA"/>
</dbReference>
<evidence type="ECO:0000256" key="7">
    <source>
        <dbReference type="ARBA" id="ARBA00022685"/>
    </source>
</evidence>
<comment type="domain">
    <text evidence="14">The ZP domain is involved in the polymerization of the ZP proteins to form the zona pellucida.</text>
</comment>
<dbReference type="PANTHER" id="PTHR11576">
    <property type="entry name" value="ZONA PELLUCIDA SPERM-BINDING PROTEIN 3"/>
    <property type="match status" value="1"/>
</dbReference>
<dbReference type="GO" id="GO:0005886">
    <property type="term" value="C:plasma membrane"/>
    <property type="evidence" value="ECO:0007669"/>
    <property type="project" value="UniProtKB-SubCell"/>
</dbReference>
<evidence type="ECO:0000256" key="3">
    <source>
        <dbReference type="ARBA" id="ARBA00017980"/>
    </source>
</evidence>
<keyword evidence="8" id="KW-0812">Transmembrane</keyword>
<keyword evidence="6 14" id="KW-0272">Extracellular matrix</keyword>
<keyword evidence="10" id="KW-1133">Transmembrane helix</keyword>
<dbReference type="GO" id="GO:0007339">
    <property type="term" value="P:binding of sperm to zona pellucida"/>
    <property type="evidence" value="ECO:0007669"/>
    <property type="project" value="UniProtKB-UniRule"/>
</dbReference>
<evidence type="ECO:0000256" key="4">
    <source>
        <dbReference type="ARBA" id="ARBA00022475"/>
    </source>
</evidence>
<dbReference type="FunFam" id="2.60.40.3210:FF:000001">
    <property type="entry name" value="Zona pellucida sperm-binding protein 3"/>
    <property type="match status" value="1"/>
</dbReference>
<keyword evidence="12 14" id="KW-1015">Disulfide bond</keyword>
<evidence type="ECO:0000256" key="12">
    <source>
        <dbReference type="ARBA" id="ARBA00023157"/>
    </source>
</evidence>
<evidence type="ECO:0000313" key="17">
    <source>
        <dbReference type="EMBL" id="KAG5261735.1"/>
    </source>
</evidence>
<dbReference type="InterPro" id="IPR042235">
    <property type="entry name" value="ZP-C_dom"/>
</dbReference>
<evidence type="ECO:0000256" key="8">
    <source>
        <dbReference type="ARBA" id="ARBA00022692"/>
    </source>
</evidence>
<dbReference type="Pfam" id="PF00100">
    <property type="entry name" value="Zona_pellucida"/>
    <property type="match status" value="1"/>
</dbReference>
<proteinExistence type="inferred from homology"/>
<evidence type="ECO:0000256" key="14">
    <source>
        <dbReference type="RuleBase" id="RU367066"/>
    </source>
</evidence>
<feature type="region of interest" description="Disordered" evidence="15">
    <location>
        <begin position="104"/>
        <end position="155"/>
    </location>
</feature>